<dbReference type="EMBL" id="CABFNQ020000694">
    <property type="protein sequence ID" value="CAH0024089.1"/>
    <property type="molecule type" value="Genomic_DNA"/>
</dbReference>
<evidence type="ECO:0000256" key="3">
    <source>
        <dbReference type="ARBA" id="ARBA00024947"/>
    </source>
</evidence>
<keyword evidence="6" id="KW-1185">Reference proteome</keyword>
<dbReference type="Pfam" id="PF03364">
    <property type="entry name" value="Polyketide_cyc"/>
    <property type="match status" value="1"/>
</dbReference>
<reference evidence="5" key="1">
    <citation type="submission" date="2021-10" db="EMBL/GenBank/DDBJ databases">
        <authorList>
            <person name="Piombo E."/>
        </authorList>
    </citation>
    <scope>NUCLEOTIDE SEQUENCE</scope>
</reference>
<evidence type="ECO:0000256" key="1">
    <source>
        <dbReference type="ARBA" id="ARBA00006885"/>
    </source>
</evidence>
<evidence type="ECO:0000256" key="2">
    <source>
        <dbReference type="ARBA" id="ARBA00011814"/>
    </source>
</evidence>
<comment type="function">
    <text evidence="3">Required for the function of coenzyme Q in the respiratory chain. May serve as a chaperone or may be involved in the transport of Q6 from its site of synthesis to the catalytic sites of the respiratory complexes.</text>
</comment>
<dbReference type="Proteomes" id="UP000696573">
    <property type="component" value="Unassembled WGS sequence"/>
</dbReference>
<organism evidence="5 6">
    <name type="scientific">Clonostachys rhizophaga</name>
    <dbReference type="NCBI Taxonomy" id="160324"/>
    <lineage>
        <taxon>Eukaryota</taxon>
        <taxon>Fungi</taxon>
        <taxon>Dikarya</taxon>
        <taxon>Ascomycota</taxon>
        <taxon>Pezizomycotina</taxon>
        <taxon>Sordariomycetes</taxon>
        <taxon>Hypocreomycetidae</taxon>
        <taxon>Hypocreales</taxon>
        <taxon>Bionectriaceae</taxon>
        <taxon>Clonostachys</taxon>
    </lineage>
</organism>
<gene>
    <name evidence="5" type="ORF">CRHIZ90672A_00000505</name>
</gene>
<comment type="similarity">
    <text evidence="1">Belongs to the COQ10 family.</text>
</comment>
<dbReference type="GO" id="GO:0048039">
    <property type="term" value="F:ubiquinone binding"/>
    <property type="evidence" value="ECO:0007669"/>
    <property type="project" value="InterPro"/>
</dbReference>
<dbReference type="OrthoDB" id="292693at2759"/>
<name>A0A9N9VIP5_9HYPO</name>
<dbReference type="InterPro" id="IPR044996">
    <property type="entry name" value="COQ10-like"/>
</dbReference>
<comment type="caution">
    <text evidence="5">The sequence shown here is derived from an EMBL/GenBank/DDBJ whole genome shotgun (WGS) entry which is preliminary data.</text>
</comment>
<evidence type="ECO:0000313" key="5">
    <source>
        <dbReference type="EMBL" id="CAH0024089.1"/>
    </source>
</evidence>
<protein>
    <recommendedName>
        <fullName evidence="4">Coenzyme Q-binding protein COQ10 START domain-containing protein</fullName>
    </recommendedName>
</protein>
<evidence type="ECO:0000259" key="4">
    <source>
        <dbReference type="Pfam" id="PF03364"/>
    </source>
</evidence>
<sequence>MSASAASRLRLLPLRTTSPLYRHTTAPRLSRPFITLPGSDLTQTLTATRILPYSRDPLYSLIADVDDYSSFVPYCSRSRVTHWSPADPASGGRRWPTRADLHVGWGGFDEKFTSRLTCVPGVSVEALSGGVRGEPDASSVFRSLVTRWQLRPLGAGTGSSSSSSSPPRTEVHLSIKYQFVNPLYAAVSAAVSDKVAGMMIEAFEKQARQKLGSQAAL</sequence>
<evidence type="ECO:0000313" key="6">
    <source>
        <dbReference type="Proteomes" id="UP000696573"/>
    </source>
</evidence>
<dbReference type="CDD" id="cd07813">
    <property type="entry name" value="COQ10p_like"/>
    <property type="match status" value="1"/>
</dbReference>
<dbReference type="InterPro" id="IPR005031">
    <property type="entry name" value="COQ10_START"/>
</dbReference>
<feature type="domain" description="Coenzyme Q-binding protein COQ10 START" evidence="4">
    <location>
        <begin position="52"/>
        <end position="204"/>
    </location>
</feature>
<dbReference type="GO" id="GO:0005739">
    <property type="term" value="C:mitochondrion"/>
    <property type="evidence" value="ECO:0007669"/>
    <property type="project" value="TreeGrafter"/>
</dbReference>
<dbReference type="PANTHER" id="PTHR12901">
    <property type="entry name" value="SPERM PROTEIN HOMOLOG"/>
    <property type="match status" value="1"/>
</dbReference>
<accession>A0A9N9VIP5</accession>
<dbReference type="AlphaFoldDB" id="A0A9N9VIP5"/>
<dbReference type="PANTHER" id="PTHR12901:SF10">
    <property type="entry name" value="COENZYME Q-BINDING PROTEIN COQ10, MITOCHONDRIAL"/>
    <property type="match status" value="1"/>
</dbReference>
<dbReference type="InterPro" id="IPR023393">
    <property type="entry name" value="START-like_dom_sf"/>
</dbReference>
<dbReference type="SUPFAM" id="SSF55961">
    <property type="entry name" value="Bet v1-like"/>
    <property type="match status" value="1"/>
</dbReference>
<dbReference type="Gene3D" id="3.30.530.20">
    <property type="match status" value="1"/>
</dbReference>
<comment type="subunit">
    <text evidence="2">Interacts with coenzyme Q.</text>
</comment>
<dbReference type="GO" id="GO:0045333">
    <property type="term" value="P:cellular respiration"/>
    <property type="evidence" value="ECO:0007669"/>
    <property type="project" value="InterPro"/>
</dbReference>
<proteinExistence type="inferred from homology"/>